<keyword evidence="4" id="KW-1185">Reference proteome</keyword>
<dbReference type="GO" id="GO:0006338">
    <property type="term" value="P:chromatin remodeling"/>
    <property type="evidence" value="ECO:0007669"/>
    <property type="project" value="TreeGrafter"/>
</dbReference>
<feature type="region of interest" description="Disordered" evidence="1">
    <location>
        <begin position="181"/>
        <end position="218"/>
    </location>
</feature>
<dbReference type="Pfam" id="PF04433">
    <property type="entry name" value="SWIRM"/>
    <property type="match status" value="1"/>
</dbReference>
<feature type="compositionally biased region" description="Basic residues" evidence="1">
    <location>
        <begin position="122"/>
        <end position="133"/>
    </location>
</feature>
<evidence type="ECO:0000259" key="2">
    <source>
        <dbReference type="PROSITE" id="PS50934"/>
    </source>
</evidence>
<dbReference type="PANTHER" id="PTHR12374">
    <property type="entry name" value="TRANSCRIPTIONAL ADAPTOR 2 ADA2 -RELATED"/>
    <property type="match status" value="1"/>
</dbReference>
<dbReference type="EMBL" id="JANBQF010000347">
    <property type="protein sequence ID" value="KAJ2001969.1"/>
    <property type="molecule type" value="Genomic_DNA"/>
</dbReference>
<evidence type="ECO:0000256" key="1">
    <source>
        <dbReference type="SAM" id="MobiDB-lite"/>
    </source>
</evidence>
<feature type="region of interest" description="Disordered" evidence="1">
    <location>
        <begin position="122"/>
        <end position="151"/>
    </location>
</feature>
<accession>A0A9W8BC85</accession>
<dbReference type="PANTHER" id="PTHR12374:SF20">
    <property type="entry name" value="TRANSCRIPTIONAL ADAPTER 2-ALPHA"/>
    <property type="match status" value="1"/>
</dbReference>
<feature type="compositionally biased region" description="Basic and acidic residues" evidence="1">
    <location>
        <begin position="181"/>
        <end position="193"/>
    </location>
</feature>
<dbReference type="FunFam" id="1.10.10.10:FF:000087">
    <property type="entry name" value="Transcriptional adapter 2"/>
    <property type="match status" value="1"/>
</dbReference>
<feature type="compositionally biased region" description="Polar residues" evidence="1">
    <location>
        <begin position="194"/>
        <end position="212"/>
    </location>
</feature>
<dbReference type="InterPro" id="IPR007526">
    <property type="entry name" value="SWIRM"/>
</dbReference>
<gene>
    <name evidence="3" type="ORF">H4R26_003849</name>
</gene>
<proteinExistence type="predicted"/>
<sequence>MVYYASLGKPALTPSKRTLPCLDSDAGGLASSAEHAHKSYDTQLQQFCHPGNNSHTRSRGPTRHSPPDAAQWVVPVFAKPYNEAANRTSIPASPAQVTAAVTTACKQHKSLAVAAVALQRAARGRVDKRKSRCPTRSPPGLDSLSSSATAVQQPTHVFHTVKMAFIDEYQRNPTAYSRALMDSERSGTHDSRSRSGSSHPPLQRLSSHNAGLSNMARGGNSALRLSTSVPAAHPRLMPPARTPALRKSLSATIMRLFPSLCNPESLLVATAAAASQAKARSTSPNSELPAPLNEEYTHHMDVCYDSSSHPYRRRQLQPAPVPVPARDLAPSPRATSTTCSGASTPQSNSSSDKPSEDYPDILNLDDKLSREIFELRPSTNSCSVKWTKAAPMDVSGYPMAELLAVAEKECCSTLRLFPEQYLAIKQSLVRAGRTLPKGKFKKRDAQKLCRVDVNKTSKVFEWFCKLQWIPQASKSSNHAPSQADFESSDA</sequence>
<comment type="caution">
    <text evidence="3">The sequence shown here is derived from an EMBL/GenBank/DDBJ whole genome shotgun (WGS) entry which is preliminary data.</text>
</comment>
<dbReference type="GO" id="GO:0005634">
    <property type="term" value="C:nucleus"/>
    <property type="evidence" value="ECO:0007669"/>
    <property type="project" value="TreeGrafter"/>
</dbReference>
<dbReference type="GO" id="GO:0003713">
    <property type="term" value="F:transcription coactivator activity"/>
    <property type="evidence" value="ECO:0007669"/>
    <property type="project" value="TreeGrafter"/>
</dbReference>
<reference evidence="3" key="1">
    <citation type="submission" date="2022-07" db="EMBL/GenBank/DDBJ databases">
        <title>Phylogenomic reconstructions and comparative analyses of Kickxellomycotina fungi.</title>
        <authorList>
            <person name="Reynolds N.K."/>
            <person name="Stajich J.E."/>
            <person name="Barry K."/>
            <person name="Grigoriev I.V."/>
            <person name="Crous P."/>
            <person name="Smith M.E."/>
        </authorList>
    </citation>
    <scope>NUCLEOTIDE SEQUENCE</scope>
    <source>
        <strain evidence="3">IMI 214461</strain>
    </source>
</reference>
<dbReference type="GO" id="GO:0006357">
    <property type="term" value="P:regulation of transcription by RNA polymerase II"/>
    <property type="evidence" value="ECO:0007669"/>
    <property type="project" value="TreeGrafter"/>
</dbReference>
<feature type="region of interest" description="Disordered" evidence="1">
    <location>
        <begin position="308"/>
        <end position="361"/>
    </location>
</feature>
<evidence type="ECO:0000313" key="4">
    <source>
        <dbReference type="Proteomes" id="UP001150907"/>
    </source>
</evidence>
<protein>
    <recommendedName>
        <fullName evidence="2">SWIRM domain-containing protein</fullName>
    </recommendedName>
</protein>
<evidence type="ECO:0000313" key="3">
    <source>
        <dbReference type="EMBL" id="KAJ2001969.1"/>
    </source>
</evidence>
<dbReference type="SUPFAM" id="SSF46689">
    <property type="entry name" value="Homeodomain-like"/>
    <property type="match status" value="1"/>
</dbReference>
<dbReference type="AlphaFoldDB" id="A0A9W8BC85"/>
<feature type="compositionally biased region" description="Polar residues" evidence="1">
    <location>
        <begin position="333"/>
        <end position="352"/>
    </location>
</feature>
<dbReference type="OrthoDB" id="5598695at2759"/>
<dbReference type="InterPro" id="IPR036388">
    <property type="entry name" value="WH-like_DNA-bd_sf"/>
</dbReference>
<organism evidence="3 4">
    <name type="scientific">Coemansia thaxteri</name>
    <dbReference type="NCBI Taxonomy" id="2663907"/>
    <lineage>
        <taxon>Eukaryota</taxon>
        <taxon>Fungi</taxon>
        <taxon>Fungi incertae sedis</taxon>
        <taxon>Zoopagomycota</taxon>
        <taxon>Kickxellomycotina</taxon>
        <taxon>Kickxellomycetes</taxon>
        <taxon>Kickxellales</taxon>
        <taxon>Kickxellaceae</taxon>
        <taxon>Coemansia</taxon>
    </lineage>
</organism>
<dbReference type="PROSITE" id="PS50934">
    <property type="entry name" value="SWIRM"/>
    <property type="match status" value="1"/>
</dbReference>
<dbReference type="InterPro" id="IPR009057">
    <property type="entry name" value="Homeodomain-like_sf"/>
</dbReference>
<dbReference type="Proteomes" id="UP001150907">
    <property type="component" value="Unassembled WGS sequence"/>
</dbReference>
<dbReference type="Gene3D" id="1.10.10.10">
    <property type="entry name" value="Winged helix-like DNA-binding domain superfamily/Winged helix DNA-binding domain"/>
    <property type="match status" value="1"/>
</dbReference>
<name>A0A9W8BC85_9FUNG</name>
<feature type="domain" description="SWIRM" evidence="2">
    <location>
        <begin position="383"/>
        <end position="480"/>
    </location>
</feature>
<feature type="region of interest" description="Disordered" evidence="1">
    <location>
        <begin position="48"/>
        <end position="68"/>
    </location>
</feature>
<dbReference type="GO" id="GO:0003682">
    <property type="term" value="F:chromatin binding"/>
    <property type="evidence" value="ECO:0007669"/>
    <property type="project" value="TreeGrafter"/>
</dbReference>